<keyword evidence="2" id="KW-1185">Reference proteome</keyword>
<evidence type="ECO:0000313" key="1">
    <source>
        <dbReference type="EMBL" id="KAA1096323.1"/>
    </source>
</evidence>
<dbReference type="EMBL" id="VSWC01000067">
    <property type="protein sequence ID" value="KAA1096323.1"/>
    <property type="molecule type" value="Genomic_DNA"/>
</dbReference>
<dbReference type="AlphaFoldDB" id="A0A5B0P5E8"/>
<sequence length="130" mass="14768">MPVTTSVLDVLYLERIKPSMYLENHYMVQIGGLLENSKDLAWVSGGTCCETLWFQNERNEVNISAVIIVKMKASEAVGVAYYILKHKVDHTTLALDMGNLEKKRPSIWLVHMSTASNRRKDKSRLLSDGR</sequence>
<organism evidence="1 2">
    <name type="scientific">Puccinia graminis f. sp. tritici</name>
    <dbReference type="NCBI Taxonomy" id="56615"/>
    <lineage>
        <taxon>Eukaryota</taxon>
        <taxon>Fungi</taxon>
        <taxon>Dikarya</taxon>
        <taxon>Basidiomycota</taxon>
        <taxon>Pucciniomycotina</taxon>
        <taxon>Pucciniomycetes</taxon>
        <taxon>Pucciniales</taxon>
        <taxon>Pucciniaceae</taxon>
        <taxon>Puccinia</taxon>
    </lineage>
</organism>
<comment type="caution">
    <text evidence="1">The sequence shown here is derived from an EMBL/GenBank/DDBJ whole genome shotgun (WGS) entry which is preliminary data.</text>
</comment>
<proteinExistence type="predicted"/>
<protein>
    <submittedName>
        <fullName evidence="1">Uncharacterized protein</fullName>
    </submittedName>
</protein>
<accession>A0A5B0P5E8</accession>
<evidence type="ECO:0000313" key="2">
    <source>
        <dbReference type="Proteomes" id="UP000324748"/>
    </source>
</evidence>
<gene>
    <name evidence="1" type="ORF">PGT21_012835</name>
</gene>
<dbReference type="Proteomes" id="UP000324748">
    <property type="component" value="Unassembled WGS sequence"/>
</dbReference>
<reference evidence="1 2" key="1">
    <citation type="submission" date="2019-05" db="EMBL/GenBank/DDBJ databases">
        <title>Emergence of the Ug99 lineage of the wheat stem rust pathogen through somatic hybridization.</title>
        <authorList>
            <person name="Li F."/>
            <person name="Upadhyaya N.M."/>
            <person name="Sperschneider J."/>
            <person name="Matny O."/>
            <person name="Nguyen-Phuc H."/>
            <person name="Mago R."/>
            <person name="Raley C."/>
            <person name="Miller M.E."/>
            <person name="Silverstein K.A.T."/>
            <person name="Henningsen E."/>
            <person name="Hirsch C.D."/>
            <person name="Visser B."/>
            <person name="Pretorius Z.A."/>
            <person name="Steffenson B.J."/>
            <person name="Schwessinger B."/>
            <person name="Dodds P.N."/>
            <person name="Figueroa M."/>
        </authorList>
    </citation>
    <scope>NUCLEOTIDE SEQUENCE [LARGE SCALE GENOMIC DNA]</scope>
    <source>
        <strain evidence="1">21-0</strain>
    </source>
</reference>
<name>A0A5B0P5E8_PUCGR</name>